<proteinExistence type="predicted"/>
<reference evidence="3" key="1">
    <citation type="journal article" date="2020" name="Plant J.">
        <title>Transposons played a major role in the diversification between the closely related almond and peach genomes: results from the almond genome sequence.</title>
        <authorList>
            <person name="Alioto T."/>
            <person name="Alexiou K.G."/>
            <person name="Bardil A."/>
            <person name="Barteri F."/>
            <person name="Castanera R."/>
            <person name="Cruz F."/>
            <person name="Dhingra A."/>
            <person name="Duval H."/>
            <person name="Fernandez I Marti A."/>
            <person name="Frias L."/>
            <person name="Galan B."/>
            <person name="Garcia J.L."/>
            <person name="Howad W."/>
            <person name="Gomez-Garrido J."/>
            <person name="Gut M."/>
            <person name="Julca I."/>
            <person name="Morata J."/>
            <person name="Puigdomenech P."/>
            <person name="Ribeca P."/>
            <person name="Rubio Cabetas M.J."/>
            <person name="Vlasova A."/>
            <person name="Wirthensohn M."/>
            <person name="Garcia-Mas J."/>
            <person name="Gabaldon T."/>
            <person name="Casacuberta J.M."/>
            <person name="Arus P."/>
        </authorList>
    </citation>
    <scope>NUCLEOTIDE SEQUENCE [LARGE SCALE GENOMIC DNA]</scope>
    <source>
        <strain evidence="3">cv. Texas</strain>
    </source>
</reference>
<name>A0A5E4F7H2_PRUDU</name>
<dbReference type="Gramene" id="VVA23089">
    <property type="protein sequence ID" value="VVA23089"/>
    <property type="gene ID" value="Prudul26B004196"/>
</dbReference>
<evidence type="ECO:0000256" key="1">
    <source>
        <dbReference type="SAM" id="MobiDB-lite"/>
    </source>
</evidence>
<accession>A0A5E4F7H2</accession>
<organism evidence="2 3">
    <name type="scientific">Prunus dulcis</name>
    <name type="common">Almond</name>
    <name type="synonym">Amygdalus dulcis</name>
    <dbReference type="NCBI Taxonomy" id="3755"/>
    <lineage>
        <taxon>Eukaryota</taxon>
        <taxon>Viridiplantae</taxon>
        <taxon>Streptophyta</taxon>
        <taxon>Embryophyta</taxon>
        <taxon>Tracheophyta</taxon>
        <taxon>Spermatophyta</taxon>
        <taxon>Magnoliopsida</taxon>
        <taxon>eudicotyledons</taxon>
        <taxon>Gunneridae</taxon>
        <taxon>Pentapetalae</taxon>
        <taxon>rosids</taxon>
        <taxon>fabids</taxon>
        <taxon>Rosales</taxon>
        <taxon>Rosaceae</taxon>
        <taxon>Amygdaloideae</taxon>
        <taxon>Amygdaleae</taxon>
        <taxon>Prunus</taxon>
    </lineage>
</organism>
<feature type="region of interest" description="Disordered" evidence="1">
    <location>
        <begin position="1"/>
        <end position="31"/>
    </location>
</feature>
<dbReference type="Proteomes" id="UP000327085">
    <property type="component" value="Chromosome 6"/>
</dbReference>
<evidence type="ECO:0000313" key="3">
    <source>
        <dbReference type="Proteomes" id="UP000327085"/>
    </source>
</evidence>
<dbReference type="AlphaFoldDB" id="A0A5E4F7H2"/>
<sequence>MISQTDGSDSSSTPRPDPATSDSAKGSSLPTRRPCAAVFAFLVGPHYCSPLVLFDPTAGNSFNRAYEALEPSRMAMGPASHCGAAACLCGVELCTHWDRDRTSQKSRELSTCTGGIYLQKIVKGF</sequence>
<dbReference type="EMBL" id="CABIKO010000067">
    <property type="protein sequence ID" value="VVA23089.1"/>
    <property type="molecule type" value="Genomic_DNA"/>
</dbReference>
<dbReference type="InParanoid" id="A0A5E4F7H2"/>
<gene>
    <name evidence="2" type="ORF">ALMOND_2B004196</name>
</gene>
<protein>
    <submittedName>
        <fullName evidence="2">PREDICTED: PRUPE_6G079300</fullName>
    </submittedName>
</protein>
<evidence type="ECO:0000313" key="2">
    <source>
        <dbReference type="EMBL" id="VVA23089.1"/>
    </source>
</evidence>
<feature type="compositionally biased region" description="Polar residues" evidence="1">
    <location>
        <begin position="1"/>
        <end position="30"/>
    </location>
</feature>